<feature type="region of interest" description="Disordered" evidence="2">
    <location>
        <begin position="1"/>
        <end position="23"/>
    </location>
</feature>
<evidence type="ECO:0000256" key="1">
    <source>
        <dbReference type="ARBA" id="ARBA00022729"/>
    </source>
</evidence>
<dbReference type="EMBL" id="JXKC01000025">
    <property type="protein sequence ID" value="PCS15279.1"/>
    <property type="molecule type" value="Genomic_DNA"/>
</dbReference>
<comment type="caution">
    <text evidence="3">The sequence shown here is derived from an EMBL/GenBank/DDBJ whole genome shotgun (WGS) entry which is preliminary data.</text>
</comment>
<accession>A0A2A5SNN5</accession>
<dbReference type="Pfam" id="PF01391">
    <property type="entry name" value="Collagen"/>
    <property type="match status" value="1"/>
</dbReference>
<keyword evidence="1" id="KW-0732">Signal</keyword>
<proteinExistence type="predicted"/>
<feature type="region of interest" description="Disordered" evidence="2">
    <location>
        <begin position="1858"/>
        <end position="1898"/>
    </location>
</feature>
<evidence type="ECO:0000313" key="4">
    <source>
        <dbReference type="Proteomes" id="UP000218711"/>
    </source>
</evidence>
<dbReference type="NCBIfam" id="TIGR03715">
    <property type="entry name" value="KxYKxGKxW"/>
    <property type="match status" value="1"/>
</dbReference>
<evidence type="ECO:0000313" key="3">
    <source>
        <dbReference type="EMBL" id="PCS15279.1"/>
    </source>
</evidence>
<organism evidence="3 4">
    <name type="scientific">Lactococcus cremoris subsp. tructae</name>
    <dbReference type="NCBI Taxonomy" id="542833"/>
    <lineage>
        <taxon>Bacteria</taxon>
        <taxon>Bacillati</taxon>
        <taxon>Bacillota</taxon>
        <taxon>Bacilli</taxon>
        <taxon>Lactobacillales</taxon>
        <taxon>Streptococcaceae</taxon>
        <taxon>Lactococcus</taxon>
    </lineage>
</organism>
<feature type="region of interest" description="Disordered" evidence="2">
    <location>
        <begin position="64"/>
        <end position="221"/>
    </location>
</feature>
<reference evidence="3 4" key="1">
    <citation type="submission" date="2014-12" db="EMBL/GenBank/DDBJ databases">
        <title>Draft genome sequences of 10 type strains of Lactococcus.</title>
        <authorList>
            <person name="Sun Z."/>
            <person name="Zhong Z."/>
            <person name="Liu W."/>
            <person name="Zhang W."/>
            <person name="Zhang H."/>
        </authorList>
    </citation>
    <scope>NUCLEOTIDE SEQUENCE [LARGE SCALE GENOMIC DNA]</scope>
    <source>
        <strain evidence="3 4">DSM 21502</strain>
    </source>
</reference>
<dbReference type="Proteomes" id="UP000218711">
    <property type="component" value="Unassembled WGS sequence"/>
</dbReference>
<gene>
    <name evidence="3" type="ORF">RU92_GL001679</name>
</gene>
<dbReference type="InterPro" id="IPR022263">
    <property type="entry name" value="KxYKxGKxW"/>
</dbReference>
<name>A0A2A5SNN5_LACLC</name>
<dbReference type="RefSeq" id="WP_143468410.1">
    <property type="nucleotide sequence ID" value="NZ_JXKC01000025.1"/>
</dbReference>
<sequence length="1970" mass="198407">MEDNFSKGKKIIDSRKNHTQNKNFRTWKSKKAWLYSSSALALLLAGGGGLATSVTVKADEVAQVSTTSTTSATPPATTGDTSATAAATPAVTTPTDDSATTQTAALQTATTTSDVSTTAATTTSDSSTTTPAATSATDASTDTTAATTTSDSSTTTPAATSATGASTATQATTSATGASTATQAATSATGASTATQATTSATGASTTTPAKTSATSATSTTATVTPKVAVKSLAATVPTAAQTSLTVNAMPDNTQDALTSAPENNTSPTTVKVADPLISAALSSAYAAANTAGTLALVSTAAQFQTAYNNAATTYIQLVPNTTLTLAAALNSRTSNLIIDGNGGVINLGNYNLPLGSTVGHTPQTFSVNNVTLNTTQTGSDDGQGNNSSVINANAYGGSGDWNINVKDTTAGSTGIGLVIAASYSQITLSGKDTFSADTHMVATGTFYVANGATVNYTENGTWSPIYFTSTGTAGNPNRTTTGTGAQPNAYFGDGSSISITTNANGYAAFAGLNNLTTGDNVTFNVQGSTNFISDAAGNNGSNPGANYSATGKHTYVFGQYNKISANTSQTGIILNNASDSLTLNHGVTLALAPTGNGYYAIQNNGTASILSPASMVLSGSGANVAITGSGTTNLSNVNVTTTPSTNKLNGTVSTLLTDKNGTWNGYLDSTQTVTNVSNTGLTSIVMVPGTPGNITINYVDATSASGKVVGTFTVPVSSTSSNLPGDNLNTGTPLPGDSLQAINAAYAVNPMPKGYVLATGTEVNSTLAAALQSNSTYSGNVSLYGINAYDTTGQLEYMVVPVTGSTATTYYMMVYPAPNNSVTYNYVDAGTGAVVATGSTQGGLEGTGTYSSLPTANVGNNIDFTNSYYTTTNAPAGYHYVTSAQNATIGATQPTTVQVTSAASNTTLYVLSNTQADTLTAPSAATVVAGGSVNLLTGVSGTDSNLNSFTGASASAAKTLVVTVDGTTVSPDANGNVSYNPSTATPAGTHNVVYTFTDPFNSAQLTATQVITVTPLATPTLSVTPSSTINAGDTINYINAPANLTGTDAYGNTINYGSSASYITITVSTQVGSAAPTNPTTLPAGQVSLSTKASDPTTVYTFNYTYTDPATNVAATAKYIVTENTLAAPVLTANSTTNISAGGSVNLLTGLTGTDSSLNGLDFTNAQTLANLQLSVVNSAGITGTISGTTYNSKVTDATGTATVTYKYTDPKSQKTATATQVINIGKLASPALNVQNQTVSAGQTVQLVGSPASLAGTDSNGNAIDFTQAAQIGNLAISVTNNRTSVTSTLPSGTTSFVTSVKDPNTTYTVNYVYTDPTTGYTGKATSTVTENALAAPVLNVLKSNTVTAGTNYELVANPSNLAGTDATGTAIDFILPSQLANLAITMDGTAVTGTQYQFAANATSGQHVVNYIYTDPTTGVKATAQQLITLSALAQPELSVTASQTINAGQSVQLVGSPSSLTGTDSEGNTINFADAKQLANLTITIDGKALPTGTTVLATNVKDGNATHTVNYTYIDPTTGFSTGTTQIINEVALAAPTLSVAPSQNVTAGQTVQLVNSPAGLTGTDANGQTINFSNSQQLANLTISVDGTPLSSGVTTWAVPQKTASGSHTVTYTYVDPTTGVSTATTETINVSALAAPALSITPNTQTAQAGTNVNLLTGLAGTNALGNNIDFSNTTEDARLTVTVDGVSTNGGTNWAIPANAAVVGPHTIRYTYTDPTTGVTASTSQVITVTALTPNYTTNSSNLVGSPYATTGQALSNLVTLSGGAGAVNTTAPVTGILYAGTTQVGTTTTTAVFDSNGNSTVSLNYSGLDLSKYAGKTLTSVATVGSTQITSNAVPITAMPLKGDTGATGATGATGNTGATGATGDTGATGATGATGSTGATGATGNTGATGKTGYTPEIGTDGNWWTWVLDNSNNTYTLTGYRYPCNRCHWCDWGYRCNRFFWCRRTFSIRWLKWQLDGLE</sequence>
<protein>
    <submittedName>
        <fullName evidence="3">Uncharacterized protein</fullName>
    </submittedName>
</protein>
<feature type="compositionally biased region" description="Basic and acidic residues" evidence="2">
    <location>
        <begin position="1"/>
        <end position="16"/>
    </location>
</feature>
<evidence type="ECO:0000256" key="2">
    <source>
        <dbReference type="SAM" id="MobiDB-lite"/>
    </source>
</evidence>
<dbReference type="InterPro" id="IPR008160">
    <property type="entry name" value="Collagen"/>
</dbReference>
<feature type="region of interest" description="Disordered" evidence="2">
    <location>
        <begin position="246"/>
        <end position="269"/>
    </location>
</feature>